<comment type="caution">
    <text evidence="2">The sequence shown here is derived from an EMBL/GenBank/DDBJ whole genome shotgun (WGS) entry which is preliminary data.</text>
</comment>
<dbReference type="GO" id="GO:0071897">
    <property type="term" value="P:DNA biosynthetic process"/>
    <property type="evidence" value="ECO:0007669"/>
    <property type="project" value="UniProtKB-ARBA"/>
</dbReference>
<evidence type="ECO:0000256" key="1">
    <source>
        <dbReference type="SAM" id="MobiDB-lite"/>
    </source>
</evidence>
<dbReference type="SUPFAM" id="SSF56672">
    <property type="entry name" value="DNA/RNA polymerases"/>
    <property type="match status" value="1"/>
</dbReference>
<evidence type="ECO:0008006" key="4">
    <source>
        <dbReference type="Google" id="ProtNLM"/>
    </source>
</evidence>
<dbReference type="AlphaFoldDB" id="A0AA88HBC1"/>
<dbReference type="Proteomes" id="UP001187531">
    <property type="component" value="Unassembled WGS sequence"/>
</dbReference>
<dbReference type="InterPro" id="IPR043502">
    <property type="entry name" value="DNA/RNA_pol_sf"/>
</dbReference>
<dbReference type="EMBL" id="JAVRJZ010000526">
    <property type="protein sequence ID" value="KAK2702262.1"/>
    <property type="molecule type" value="Genomic_DNA"/>
</dbReference>
<dbReference type="PANTHER" id="PTHR37984">
    <property type="entry name" value="PROTEIN CBG26694"/>
    <property type="match status" value="1"/>
</dbReference>
<evidence type="ECO:0000313" key="3">
    <source>
        <dbReference type="Proteomes" id="UP001187531"/>
    </source>
</evidence>
<organism evidence="2 3">
    <name type="scientific">Artemia franciscana</name>
    <name type="common">Brine shrimp</name>
    <name type="synonym">Artemia sanfranciscana</name>
    <dbReference type="NCBI Taxonomy" id="6661"/>
    <lineage>
        <taxon>Eukaryota</taxon>
        <taxon>Metazoa</taxon>
        <taxon>Ecdysozoa</taxon>
        <taxon>Arthropoda</taxon>
        <taxon>Crustacea</taxon>
        <taxon>Branchiopoda</taxon>
        <taxon>Anostraca</taxon>
        <taxon>Artemiidae</taxon>
        <taxon>Artemia</taxon>
    </lineage>
</organism>
<reference evidence="2" key="1">
    <citation type="submission" date="2023-07" db="EMBL/GenBank/DDBJ databases">
        <title>Chromosome-level genome assembly of Artemia franciscana.</title>
        <authorList>
            <person name="Jo E."/>
        </authorList>
    </citation>
    <scope>NUCLEOTIDE SEQUENCE</scope>
    <source>
        <tissue evidence="2">Whole body</tissue>
    </source>
</reference>
<gene>
    <name evidence="2" type="ORF">QYM36_019124</name>
</gene>
<feature type="non-terminal residue" evidence="2">
    <location>
        <position position="1"/>
    </location>
</feature>
<dbReference type="PANTHER" id="PTHR37984:SF7">
    <property type="entry name" value="INTEGRASE CATALYTIC DOMAIN-CONTAINING PROTEIN"/>
    <property type="match status" value="1"/>
</dbReference>
<accession>A0AA88HBC1</accession>
<name>A0AA88HBC1_ARTSF</name>
<sequence>MVNADVRKAFDTSSHEEILKCKEGFHPFLIKIVESFLSERKQKTKYKNNPPNTTTLTCGIPQGTKLGECTIHLKPGAVPTVHPVKCEPFALHDKLESELEQLEKTGNYRKGHNSNGVELGNQATFQWTDVHKSEMEKIKVSKCHNLEAFDAQSKEVELKTDSSKHGIGAELLTHGKIVAFATKALNEMKQCYSQAPPRLQRMIYQIQAYDLEIQYSNKNQINIPHKLVVVQDESQPIAPDPLLEDTGSPKKPYTTRPPITTPISFRVDKTSDVPAKLFATLNPAPVNNNKNTNTSRALLGPCLLRYGRPLKPRQTFDLSISQPSLEGAPF</sequence>
<protein>
    <recommendedName>
        <fullName evidence="4">Reverse transcriptase domain-containing protein</fullName>
    </recommendedName>
</protein>
<feature type="region of interest" description="Disordered" evidence="1">
    <location>
        <begin position="238"/>
        <end position="263"/>
    </location>
</feature>
<proteinExistence type="predicted"/>
<feature type="compositionally biased region" description="Low complexity" evidence="1">
    <location>
        <begin position="249"/>
        <end position="263"/>
    </location>
</feature>
<evidence type="ECO:0000313" key="2">
    <source>
        <dbReference type="EMBL" id="KAK2702262.1"/>
    </source>
</evidence>
<dbReference type="InterPro" id="IPR050951">
    <property type="entry name" value="Retrovirus_Pol_polyprotein"/>
</dbReference>
<keyword evidence="3" id="KW-1185">Reference proteome</keyword>